<evidence type="ECO:0000313" key="2">
    <source>
        <dbReference type="EMBL" id="MFC4998508.1"/>
    </source>
</evidence>
<dbReference type="Proteomes" id="UP001595912">
    <property type="component" value="Unassembled WGS sequence"/>
</dbReference>
<dbReference type="EMBL" id="JBHSIU010000011">
    <property type="protein sequence ID" value="MFC4998508.1"/>
    <property type="molecule type" value="Genomic_DNA"/>
</dbReference>
<feature type="region of interest" description="Disordered" evidence="1">
    <location>
        <begin position="174"/>
        <end position="202"/>
    </location>
</feature>
<gene>
    <name evidence="2" type="ORF">ACFPIJ_11755</name>
</gene>
<organism evidence="2 3">
    <name type="scientific">Dactylosporangium cerinum</name>
    <dbReference type="NCBI Taxonomy" id="1434730"/>
    <lineage>
        <taxon>Bacteria</taxon>
        <taxon>Bacillati</taxon>
        <taxon>Actinomycetota</taxon>
        <taxon>Actinomycetes</taxon>
        <taxon>Micromonosporales</taxon>
        <taxon>Micromonosporaceae</taxon>
        <taxon>Dactylosporangium</taxon>
    </lineage>
</organism>
<evidence type="ECO:0000313" key="3">
    <source>
        <dbReference type="Proteomes" id="UP001595912"/>
    </source>
</evidence>
<dbReference type="RefSeq" id="WP_380114754.1">
    <property type="nucleotide sequence ID" value="NZ_JBHSIU010000011.1"/>
</dbReference>
<reference evidence="3" key="1">
    <citation type="journal article" date="2019" name="Int. J. Syst. Evol. Microbiol.">
        <title>The Global Catalogue of Microorganisms (GCM) 10K type strain sequencing project: providing services to taxonomists for standard genome sequencing and annotation.</title>
        <authorList>
            <consortium name="The Broad Institute Genomics Platform"/>
            <consortium name="The Broad Institute Genome Sequencing Center for Infectious Disease"/>
            <person name="Wu L."/>
            <person name="Ma J."/>
        </authorList>
    </citation>
    <scope>NUCLEOTIDE SEQUENCE [LARGE SCALE GENOMIC DNA]</scope>
    <source>
        <strain evidence="3">CGMCC 4.7152</strain>
    </source>
</reference>
<keyword evidence="3" id="KW-1185">Reference proteome</keyword>
<protein>
    <submittedName>
        <fullName evidence="2">Uncharacterized protein</fullName>
    </submittedName>
</protein>
<accession>A0ABV9VSW0</accession>
<name>A0ABV9VSW0_9ACTN</name>
<evidence type="ECO:0000256" key="1">
    <source>
        <dbReference type="SAM" id="MobiDB-lite"/>
    </source>
</evidence>
<proteinExistence type="predicted"/>
<comment type="caution">
    <text evidence="2">The sequence shown here is derived from an EMBL/GenBank/DDBJ whole genome shotgun (WGS) entry which is preliminary data.</text>
</comment>
<sequence>MGNSAGPTRWDEAMSGWQSNFVPSLTQLRCQRSGLLALVGRRLQAGWIGWELERDLWQPVIPLVLVFDGGVQLELAWRGWDDLSITWNTIDLRTRPEILGRPHEWRSSHPQPLAAVAGRVLTGWAVTESPYFQGGADLSGALPMDAVAGWFPQGLWIEFADIGVHLYSTDSNGISNKPVQPSDDGHTRVTHLPLPEDDAHTA</sequence>